<dbReference type="PROSITE" id="PS51898">
    <property type="entry name" value="TYR_RECOMBINASE"/>
    <property type="match status" value="1"/>
</dbReference>
<dbReference type="Gene3D" id="1.10.443.10">
    <property type="entry name" value="Intergrase catalytic core"/>
    <property type="match status" value="1"/>
</dbReference>
<keyword evidence="4 10" id="KW-0132">Cell division</keyword>
<dbReference type="GO" id="GO:0005737">
    <property type="term" value="C:cytoplasm"/>
    <property type="evidence" value="ECO:0007669"/>
    <property type="project" value="UniProtKB-SubCell"/>
</dbReference>
<feature type="domain" description="Tyr recombinase" evidence="11">
    <location>
        <begin position="106"/>
        <end position="288"/>
    </location>
</feature>
<dbReference type="STRING" id="393762.SAMN05660472_01444"/>
<dbReference type="AlphaFoldDB" id="A0A1G9CEY4"/>
<dbReference type="GO" id="GO:0009037">
    <property type="term" value="F:tyrosine-based site-specific recombinase activity"/>
    <property type="evidence" value="ECO:0007669"/>
    <property type="project" value="UniProtKB-UniRule"/>
</dbReference>
<evidence type="ECO:0000313" key="13">
    <source>
        <dbReference type="EMBL" id="SDK50146.1"/>
    </source>
</evidence>
<dbReference type="SUPFAM" id="SSF56349">
    <property type="entry name" value="DNA breaking-rejoining enzymes"/>
    <property type="match status" value="1"/>
</dbReference>
<dbReference type="PANTHER" id="PTHR30349">
    <property type="entry name" value="PHAGE INTEGRASE-RELATED"/>
    <property type="match status" value="1"/>
</dbReference>
<proteinExistence type="inferred from homology"/>
<evidence type="ECO:0000259" key="11">
    <source>
        <dbReference type="PROSITE" id="PS51898"/>
    </source>
</evidence>
<keyword evidence="8 10" id="KW-0233">DNA recombination</keyword>
<dbReference type="InterPro" id="IPR044068">
    <property type="entry name" value="CB"/>
</dbReference>
<sequence>MEQLILKYTDYLTTEKELSTNTLESYLRDVKQYLDYLNKNEVNDISYTTKATIITYLVYLQDKGRAVSTISRSIASIRCFYQYLVQSKMVPKDPTLNIESPKTKKKLPSILSLEEVDVLLNQPEAWTSKGMRDKAMLELLYATGIRVSELISLTINDVNLSLGFVKCSSSNRERTIPIGTLALKALLDYLNKARGSFVKTDNQDLLFLNMQGGGLTRQGFWKIIKAYTKQANIEKTITPHTLRHSFATHLVQNGADLKSVQEMLGHSDISTTQIYANITKNKIKDVYNKTHPRA</sequence>
<dbReference type="InterPro" id="IPR011932">
    <property type="entry name" value="Recomb_XerD"/>
</dbReference>
<dbReference type="GO" id="GO:0003677">
    <property type="term" value="F:DNA binding"/>
    <property type="evidence" value="ECO:0007669"/>
    <property type="project" value="UniProtKB-UniRule"/>
</dbReference>
<organism evidence="13 14">
    <name type="scientific">Natronincola ferrireducens</name>
    <dbReference type="NCBI Taxonomy" id="393762"/>
    <lineage>
        <taxon>Bacteria</taxon>
        <taxon>Bacillati</taxon>
        <taxon>Bacillota</taxon>
        <taxon>Clostridia</taxon>
        <taxon>Peptostreptococcales</taxon>
        <taxon>Natronincolaceae</taxon>
        <taxon>Natronincola</taxon>
    </lineage>
</organism>
<evidence type="ECO:0000256" key="4">
    <source>
        <dbReference type="ARBA" id="ARBA00022618"/>
    </source>
</evidence>
<dbReference type="InterPro" id="IPR002104">
    <property type="entry name" value="Integrase_catalytic"/>
</dbReference>
<feature type="domain" description="Core-binding (CB)" evidence="12">
    <location>
        <begin position="1"/>
        <end position="85"/>
    </location>
</feature>
<feature type="active site" evidence="10">
    <location>
        <position position="243"/>
    </location>
</feature>
<dbReference type="NCBIfam" id="TIGR02225">
    <property type="entry name" value="recomb_XerD"/>
    <property type="match status" value="1"/>
</dbReference>
<reference evidence="13 14" key="1">
    <citation type="submission" date="2016-10" db="EMBL/GenBank/DDBJ databases">
        <authorList>
            <person name="de Groot N.N."/>
        </authorList>
    </citation>
    <scope>NUCLEOTIDE SEQUENCE [LARGE SCALE GENOMIC DNA]</scope>
    <source>
        <strain evidence="13 14">DSM 18346</strain>
    </source>
</reference>
<feature type="active site" evidence="10">
    <location>
        <position position="146"/>
    </location>
</feature>
<dbReference type="PANTHER" id="PTHR30349:SF81">
    <property type="entry name" value="TYROSINE RECOMBINASE XERC"/>
    <property type="match status" value="1"/>
</dbReference>
<dbReference type="OrthoDB" id="9801717at2"/>
<keyword evidence="5 10" id="KW-0159">Chromosome partition</keyword>
<evidence type="ECO:0000256" key="10">
    <source>
        <dbReference type="HAMAP-Rule" id="MF_01808"/>
    </source>
</evidence>
<dbReference type="PROSITE" id="PS51900">
    <property type="entry name" value="CB"/>
    <property type="match status" value="1"/>
</dbReference>
<accession>A0A1G9CEY4</accession>
<dbReference type="Pfam" id="PF02899">
    <property type="entry name" value="Phage_int_SAM_1"/>
    <property type="match status" value="1"/>
</dbReference>
<dbReference type="HAMAP" id="MF_01808">
    <property type="entry name" value="Recomb_XerC_XerD"/>
    <property type="match status" value="1"/>
</dbReference>
<dbReference type="GO" id="GO:0051301">
    <property type="term" value="P:cell division"/>
    <property type="evidence" value="ECO:0007669"/>
    <property type="project" value="UniProtKB-KW"/>
</dbReference>
<evidence type="ECO:0000256" key="7">
    <source>
        <dbReference type="ARBA" id="ARBA00023125"/>
    </source>
</evidence>
<dbReference type="RefSeq" id="WP_090552749.1">
    <property type="nucleotide sequence ID" value="NZ_FNFP01000002.1"/>
</dbReference>
<keyword evidence="9 10" id="KW-0131">Cell cycle</keyword>
<dbReference type="NCBIfam" id="NF001399">
    <property type="entry name" value="PRK00283.1"/>
    <property type="match status" value="1"/>
</dbReference>
<evidence type="ECO:0000256" key="1">
    <source>
        <dbReference type="ARBA" id="ARBA00004496"/>
    </source>
</evidence>
<keyword evidence="7 10" id="KW-0238">DNA-binding</keyword>
<evidence type="ECO:0000256" key="2">
    <source>
        <dbReference type="ARBA" id="ARBA00010450"/>
    </source>
</evidence>
<comment type="similarity">
    <text evidence="10">Belongs to the 'phage' integrase family. XerC subfamily.</text>
</comment>
<dbReference type="Proteomes" id="UP000198718">
    <property type="component" value="Unassembled WGS sequence"/>
</dbReference>
<dbReference type="InterPro" id="IPR011010">
    <property type="entry name" value="DNA_brk_join_enz"/>
</dbReference>
<dbReference type="InterPro" id="IPR004107">
    <property type="entry name" value="Integrase_SAM-like_N"/>
</dbReference>
<feature type="active site" description="O-(3'-phospho-DNA)-tyrosine intermediate" evidence="10">
    <location>
        <position position="275"/>
    </location>
</feature>
<evidence type="ECO:0000256" key="9">
    <source>
        <dbReference type="ARBA" id="ARBA00023306"/>
    </source>
</evidence>
<keyword evidence="14" id="KW-1185">Reference proteome</keyword>
<dbReference type="EMBL" id="FNFP01000002">
    <property type="protein sequence ID" value="SDK50146.1"/>
    <property type="molecule type" value="Genomic_DNA"/>
</dbReference>
<dbReference type="GO" id="GO:0007059">
    <property type="term" value="P:chromosome segregation"/>
    <property type="evidence" value="ECO:0007669"/>
    <property type="project" value="UniProtKB-UniRule"/>
</dbReference>
<feature type="active site" evidence="10">
    <location>
        <position position="266"/>
    </location>
</feature>
<dbReference type="Gene3D" id="1.10.150.130">
    <property type="match status" value="1"/>
</dbReference>
<evidence type="ECO:0000313" key="14">
    <source>
        <dbReference type="Proteomes" id="UP000198718"/>
    </source>
</evidence>
<dbReference type="Pfam" id="PF00589">
    <property type="entry name" value="Phage_integrase"/>
    <property type="match status" value="1"/>
</dbReference>
<dbReference type="GO" id="GO:0006313">
    <property type="term" value="P:DNA transposition"/>
    <property type="evidence" value="ECO:0007669"/>
    <property type="project" value="UniProtKB-UniRule"/>
</dbReference>
<feature type="active site" evidence="10">
    <location>
        <position position="240"/>
    </location>
</feature>
<gene>
    <name evidence="10" type="primary">xerC</name>
    <name evidence="13" type="ORF">SAMN05660472_01444</name>
</gene>
<comment type="similarity">
    <text evidence="2">Belongs to the 'phage' integrase family. XerD subfamily.</text>
</comment>
<dbReference type="InterPro" id="IPR023009">
    <property type="entry name" value="Tyrosine_recombinase_XerC/XerD"/>
</dbReference>
<evidence type="ECO:0000256" key="8">
    <source>
        <dbReference type="ARBA" id="ARBA00023172"/>
    </source>
</evidence>
<comment type="subcellular location">
    <subcellularLocation>
        <location evidence="1 10">Cytoplasm</location>
    </subcellularLocation>
</comment>
<keyword evidence="3 10" id="KW-0963">Cytoplasm</keyword>
<comment type="function">
    <text evidence="10">Site-specific tyrosine recombinase, which acts by catalyzing the cutting and rejoining of the recombining DNA molecules. The XerC-XerD complex is essential to convert dimers of the bacterial chromosome into monomers to permit their segregation at cell division. It also contributes to the segregational stability of plasmids.</text>
</comment>
<protein>
    <recommendedName>
        <fullName evidence="10">Tyrosine recombinase XerC</fullName>
    </recommendedName>
</protein>
<comment type="caution">
    <text evidence="10">Lacks conserved residue(s) required for the propagation of feature annotation.</text>
</comment>
<comment type="subunit">
    <text evidence="10">Forms a cyclic heterotetrameric complex composed of two molecules of XerC and two molecules of XerD.</text>
</comment>
<dbReference type="InterPro" id="IPR013762">
    <property type="entry name" value="Integrase-like_cat_sf"/>
</dbReference>
<dbReference type="InterPro" id="IPR050090">
    <property type="entry name" value="Tyrosine_recombinase_XerCD"/>
</dbReference>
<dbReference type="InterPro" id="IPR010998">
    <property type="entry name" value="Integrase_recombinase_N"/>
</dbReference>
<name>A0A1G9CEY4_9FIRM</name>
<evidence type="ECO:0000256" key="6">
    <source>
        <dbReference type="ARBA" id="ARBA00022908"/>
    </source>
</evidence>
<evidence type="ECO:0000256" key="5">
    <source>
        <dbReference type="ARBA" id="ARBA00022829"/>
    </source>
</evidence>
<dbReference type="NCBIfam" id="NF040815">
    <property type="entry name" value="recomb_XerA_Arch"/>
    <property type="match status" value="1"/>
</dbReference>
<dbReference type="CDD" id="cd00798">
    <property type="entry name" value="INT_XerDC_C"/>
    <property type="match status" value="1"/>
</dbReference>
<keyword evidence="6 10" id="KW-0229">DNA integration</keyword>
<evidence type="ECO:0000256" key="3">
    <source>
        <dbReference type="ARBA" id="ARBA00022490"/>
    </source>
</evidence>
<evidence type="ECO:0000259" key="12">
    <source>
        <dbReference type="PROSITE" id="PS51900"/>
    </source>
</evidence>